<name>A0ACC1TEA2_9APHY</name>
<keyword evidence="2" id="KW-1185">Reference proteome</keyword>
<comment type="caution">
    <text evidence="1">The sequence shown here is derived from an EMBL/GenBank/DDBJ whole genome shotgun (WGS) entry which is preliminary data.</text>
</comment>
<proteinExistence type="predicted"/>
<sequence>MTLTSAKHPSEIAEPYANSIRVEEEPRKSISSRGGSEDRLIRRPRNISRYRSWKSIPELSAEDIPVISKTVRRLRESYLLPGKPWAIQPESLRQRVIKEASDTCPVLKRYEDAWPVIAVAREHHTMSNYRMRTKYLTSGRAGKPRMTKIDALQCGDQMPTAFDVDPTSNRSLSTHAAGRTVTDVPGEAAIPMSLTADHTFTLHELIQDPTYDDTVPKKADHGDLLKWKMQFTHELFKCKVSTDVFKDDNKWLTESQASGKKEVSIPPRMHSVPHLTPGTIKTIHATDWTITD</sequence>
<protein>
    <submittedName>
        <fullName evidence="1">Uncharacterized protein</fullName>
    </submittedName>
</protein>
<gene>
    <name evidence="1" type="ORF">NM688_g345</name>
</gene>
<dbReference type="Proteomes" id="UP001148662">
    <property type="component" value="Unassembled WGS sequence"/>
</dbReference>
<organism evidence="1 2">
    <name type="scientific">Phlebia brevispora</name>
    <dbReference type="NCBI Taxonomy" id="194682"/>
    <lineage>
        <taxon>Eukaryota</taxon>
        <taxon>Fungi</taxon>
        <taxon>Dikarya</taxon>
        <taxon>Basidiomycota</taxon>
        <taxon>Agaricomycotina</taxon>
        <taxon>Agaricomycetes</taxon>
        <taxon>Polyporales</taxon>
        <taxon>Meruliaceae</taxon>
        <taxon>Phlebia</taxon>
    </lineage>
</organism>
<dbReference type="EMBL" id="JANHOG010000026">
    <property type="protein sequence ID" value="KAJ3559441.1"/>
    <property type="molecule type" value="Genomic_DNA"/>
</dbReference>
<accession>A0ACC1TEA2</accession>
<evidence type="ECO:0000313" key="1">
    <source>
        <dbReference type="EMBL" id="KAJ3559441.1"/>
    </source>
</evidence>
<evidence type="ECO:0000313" key="2">
    <source>
        <dbReference type="Proteomes" id="UP001148662"/>
    </source>
</evidence>
<reference evidence="1" key="1">
    <citation type="submission" date="2022-07" db="EMBL/GenBank/DDBJ databases">
        <title>Genome Sequence of Phlebia brevispora.</title>
        <authorList>
            <person name="Buettner E."/>
        </authorList>
    </citation>
    <scope>NUCLEOTIDE SEQUENCE</scope>
    <source>
        <strain evidence="1">MPL23</strain>
    </source>
</reference>